<evidence type="ECO:0000313" key="2">
    <source>
        <dbReference type="EMBL" id="KAG0010720.1"/>
    </source>
</evidence>
<accession>A0A9P6SY37</accession>
<reference evidence="2" key="1">
    <citation type="journal article" date="2020" name="Fungal Divers.">
        <title>Resolving the Mortierellaceae phylogeny through synthesis of multi-gene phylogenetics and phylogenomics.</title>
        <authorList>
            <person name="Vandepol N."/>
            <person name="Liber J."/>
            <person name="Desiro A."/>
            <person name="Na H."/>
            <person name="Kennedy M."/>
            <person name="Barry K."/>
            <person name="Grigoriev I.V."/>
            <person name="Miller A.N."/>
            <person name="O'Donnell K."/>
            <person name="Stajich J.E."/>
            <person name="Bonito G."/>
        </authorList>
    </citation>
    <scope>NUCLEOTIDE SEQUENCE</scope>
    <source>
        <strain evidence="2">NRRL 2769</strain>
    </source>
</reference>
<proteinExistence type="predicted"/>
<feature type="region of interest" description="Disordered" evidence="1">
    <location>
        <begin position="215"/>
        <end position="243"/>
    </location>
</feature>
<gene>
    <name evidence="2" type="ORF">BGZ80_001229</name>
</gene>
<keyword evidence="3" id="KW-1185">Reference proteome</keyword>
<name>A0A9P6SY37_9FUNG</name>
<sequence length="335" mass="35871">MFLEKIIEKLDVHIVKNIVLEDLAIDFTNADSWATTVSSDNMIARLTHIPGFTWPIQKVQLTVVIRDNGRDVGKLESPYQPASVSGGIISSTICRSTMTVIDGSRPAFSDFVTALVTKDQHTFAVRGSADIIFNLGLLGKHSINGVDFLSDLTLRGLNNLPMIKCTAITDITVNGNELLLKATLDILNPSQLSLTLGDLTLSILSLANDLSSEDKNQVKDGASADGSGEEQRNPQQTIPQPMGTITLDNLSLTLGMNGSRTATIKLDTSLETTRQFLKGIEKEPKTVQLRGFHGTSKNEALASGLASMTTSLVMPIIPSPASPTEAPMVAASVKA</sequence>
<dbReference type="Pfam" id="PF12505">
    <property type="entry name" value="DUF3712"/>
    <property type="match status" value="1"/>
</dbReference>
<dbReference type="EMBL" id="JAAAID010001279">
    <property type="protein sequence ID" value="KAG0010720.1"/>
    <property type="molecule type" value="Genomic_DNA"/>
</dbReference>
<comment type="caution">
    <text evidence="2">The sequence shown here is derived from an EMBL/GenBank/DDBJ whole genome shotgun (WGS) entry which is preliminary data.</text>
</comment>
<evidence type="ECO:0000313" key="3">
    <source>
        <dbReference type="Proteomes" id="UP000703661"/>
    </source>
</evidence>
<evidence type="ECO:0000256" key="1">
    <source>
        <dbReference type="SAM" id="MobiDB-lite"/>
    </source>
</evidence>
<dbReference type="OrthoDB" id="10039566at2759"/>
<protein>
    <submittedName>
        <fullName evidence="2">Uncharacterized protein</fullName>
    </submittedName>
</protein>
<organism evidence="2 3">
    <name type="scientific">Entomortierella chlamydospora</name>
    <dbReference type="NCBI Taxonomy" id="101097"/>
    <lineage>
        <taxon>Eukaryota</taxon>
        <taxon>Fungi</taxon>
        <taxon>Fungi incertae sedis</taxon>
        <taxon>Mucoromycota</taxon>
        <taxon>Mortierellomycotina</taxon>
        <taxon>Mortierellomycetes</taxon>
        <taxon>Mortierellales</taxon>
        <taxon>Mortierellaceae</taxon>
        <taxon>Entomortierella</taxon>
    </lineage>
</organism>
<dbReference type="InterPro" id="IPR022185">
    <property type="entry name" value="DUF3712"/>
</dbReference>
<dbReference type="Proteomes" id="UP000703661">
    <property type="component" value="Unassembled WGS sequence"/>
</dbReference>
<dbReference type="AlphaFoldDB" id="A0A9P6SY37"/>